<gene>
    <name evidence="2" type="ORF">C4H11_10740</name>
</gene>
<dbReference type="RefSeq" id="WP_106041916.1">
    <property type="nucleotide sequence ID" value="NZ_CP027231.1"/>
</dbReference>
<reference evidence="2 3" key="1">
    <citation type="submission" date="2018-02" db="EMBL/GenBank/DDBJ databases">
        <authorList>
            <person name="Holder M.E."/>
            <person name="Ajami N.J."/>
            <person name="Petrosino J.F."/>
        </authorList>
    </citation>
    <scope>NUCLEOTIDE SEQUENCE [LARGE SCALE GENOMIC DNA]</scope>
    <source>
        <strain evidence="2 3">ATCC 33285</strain>
    </source>
</reference>
<sequence>MKKIRLILNVVAGFGLLVTVSLADSLYPTTKELISSAVIFGMSVAMLLTSHFLKEYSPK</sequence>
<keyword evidence="1" id="KW-1133">Transmembrane helix</keyword>
<keyword evidence="1" id="KW-0472">Membrane</keyword>
<evidence type="ECO:0000313" key="3">
    <source>
        <dbReference type="Proteomes" id="UP000238304"/>
    </source>
</evidence>
<proteinExistence type="predicted"/>
<accession>A0ABM6T9B4</accession>
<protein>
    <submittedName>
        <fullName evidence="2">Uncharacterized protein</fullName>
    </submittedName>
</protein>
<name>A0ABM6T9B4_9BACE</name>
<dbReference type="EMBL" id="CP027231">
    <property type="protein sequence ID" value="AVM53344.1"/>
    <property type="molecule type" value="Genomic_DNA"/>
</dbReference>
<dbReference type="Proteomes" id="UP000238304">
    <property type="component" value="Chromosome"/>
</dbReference>
<keyword evidence="1" id="KW-0812">Transmembrane</keyword>
<feature type="transmembrane region" description="Helical" evidence="1">
    <location>
        <begin position="33"/>
        <end position="53"/>
    </location>
</feature>
<organism evidence="2 3">
    <name type="scientific">Bacteroides zoogleoformans</name>
    <dbReference type="NCBI Taxonomy" id="28119"/>
    <lineage>
        <taxon>Bacteria</taxon>
        <taxon>Pseudomonadati</taxon>
        <taxon>Bacteroidota</taxon>
        <taxon>Bacteroidia</taxon>
        <taxon>Bacteroidales</taxon>
        <taxon>Bacteroidaceae</taxon>
        <taxon>Bacteroides</taxon>
    </lineage>
</organism>
<evidence type="ECO:0000256" key="1">
    <source>
        <dbReference type="SAM" id="Phobius"/>
    </source>
</evidence>
<evidence type="ECO:0000313" key="2">
    <source>
        <dbReference type="EMBL" id="AVM53344.1"/>
    </source>
</evidence>
<keyword evidence="3" id="KW-1185">Reference proteome</keyword>